<comment type="caution">
    <text evidence="1">The sequence shown here is derived from an EMBL/GenBank/DDBJ whole genome shotgun (WGS) entry which is preliminary data.</text>
</comment>
<dbReference type="Proteomes" id="UP000789366">
    <property type="component" value="Unassembled WGS sequence"/>
</dbReference>
<protein>
    <submittedName>
        <fullName evidence="1">6840_t:CDS:1</fullName>
    </submittedName>
</protein>
<evidence type="ECO:0000313" key="2">
    <source>
        <dbReference type="Proteomes" id="UP000789366"/>
    </source>
</evidence>
<reference evidence="1" key="1">
    <citation type="submission" date="2021-06" db="EMBL/GenBank/DDBJ databases">
        <authorList>
            <person name="Kallberg Y."/>
            <person name="Tangrot J."/>
            <person name="Rosling A."/>
        </authorList>
    </citation>
    <scope>NUCLEOTIDE SEQUENCE</scope>
    <source>
        <strain evidence="1">28 12/20/2015</strain>
    </source>
</reference>
<name>A0ACA9KFM8_9GLOM</name>
<keyword evidence="2" id="KW-1185">Reference proteome</keyword>
<gene>
    <name evidence="1" type="ORF">SPELUC_LOCUS1622</name>
</gene>
<sequence length="355" mass="39768">MVDNWLSISRGRLSSCGKIWKFSGAPASSQKHWLTSRQRPGSILWLEGMVGATVTSPLDVMKTRLQSSLYNPKSQSSQPFIRSTIPILGHFIDTGRLLTYVYRNEGWRALFKGLGPNLVGVVPARAINFFTYGNGKRILTNWNGGDETPSVQCTAAIFAGITTSTLTNPIWLVKTRMQLQSSSLTSQRPIKYKNSLDCVIKVLREEGIPGLYKGLSASYLGVTESTIHWVAYEYLKSKLSERRKKEQFISGESVQPFYLRMFDNLLAAGLSKFVAACISYPHEVIRTRMRQLPADGVLKYTGIVQCFKTILREEGISAFYGGMTAHMMRVVPNAAIMFFCYESILHYGQVNNNNS</sequence>
<organism evidence="1 2">
    <name type="scientific">Cetraspora pellucida</name>
    <dbReference type="NCBI Taxonomy" id="1433469"/>
    <lineage>
        <taxon>Eukaryota</taxon>
        <taxon>Fungi</taxon>
        <taxon>Fungi incertae sedis</taxon>
        <taxon>Mucoromycota</taxon>
        <taxon>Glomeromycotina</taxon>
        <taxon>Glomeromycetes</taxon>
        <taxon>Diversisporales</taxon>
        <taxon>Gigasporaceae</taxon>
        <taxon>Cetraspora</taxon>
    </lineage>
</organism>
<accession>A0ACA9KFM8</accession>
<proteinExistence type="predicted"/>
<dbReference type="EMBL" id="CAJVPW010000910">
    <property type="protein sequence ID" value="CAG8469403.1"/>
    <property type="molecule type" value="Genomic_DNA"/>
</dbReference>
<evidence type="ECO:0000313" key="1">
    <source>
        <dbReference type="EMBL" id="CAG8469403.1"/>
    </source>
</evidence>